<evidence type="ECO:0000256" key="1">
    <source>
        <dbReference type="SAM" id="MobiDB-lite"/>
    </source>
</evidence>
<evidence type="ECO:0000313" key="3">
    <source>
        <dbReference type="Proteomes" id="UP000007800"/>
    </source>
</evidence>
<gene>
    <name evidence="2" type="ORF">Pmar_PMAR023838</name>
</gene>
<dbReference type="RefSeq" id="XP_002766398.1">
    <property type="nucleotide sequence ID" value="XM_002766352.1"/>
</dbReference>
<accession>C5LVW4</accession>
<protein>
    <submittedName>
        <fullName evidence="2">Uncharacterized protein</fullName>
    </submittedName>
</protein>
<dbReference type="EMBL" id="GG686026">
    <property type="protein sequence ID" value="EEQ99115.1"/>
    <property type="molecule type" value="Genomic_DNA"/>
</dbReference>
<keyword evidence="3" id="KW-1185">Reference proteome</keyword>
<proteinExistence type="predicted"/>
<dbReference type="GeneID" id="9044626"/>
<dbReference type="OMA" id="ESTHHDQ"/>
<dbReference type="Proteomes" id="UP000007800">
    <property type="component" value="Unassembled WGS sequence"/>
</dbReference>
<dbReference type="OrthoDB" id="445861at2759"/>
<feature type="compositionally biased region" description="Basic and acidic residues" evidence="1">
    <location>
        <begin position="7"/>
        <end position="21"/>
    </location>
</feature>
<feature type="region of interest" description="Disordered" evidence="1">
    <location>
        <begin position="1"/>
        <end position="46"/>
    </location>
</feature>
<evidence type="ECO:0000313" key="2">
    <source>
        <dbReference type="EMBL" id="EEQ99115.1"/>
    </source>
</evidence>
<sequence>MISTRTESTHHDQRLEEKGEAGRSNQDMTILMPPTRAEEGHHESTTALDRLLGLQGDASPKLQRNISLESRELSDRISTAARNATENGKLFRTEKQRVNRSLGDYDDEEDSEARKINFGDEVNVRFFNRSGSSLSLRGRSHSQHEVADLASCVKSFDGRSNNKSCLGKTTSYENLGDLETIAEEMGKPREMLVSGRRGRSRSFADLEEDW</sequence>
<dbReference type="AlphaFoldDB" id="C5LVW4"/>
<organism evidence="3">
    <name type="scientific">Perkinsus marinus (strain ATCC 50983 / TXsc)</name>
    <dbReference type="NCBI Taxonomy" id="423536"/>
    <lineage>
        <taxon>Eukaryota</taxon>
        <taxon>Sar</taxon>
        <taxon>Alveolata</taxon>
        <taxon>Perkinsozoa</taxon>
        <taxon>Perkinsea</taxon>
        <taxon>Perkinsida</taxon>
        <taxon>Perkinsidae</taxon>
        <taxon>Perkinsus</taxon>
    </lineage>
</organism>
<reference evidence="2 3" key="1">
    <citation type="submission" date="2008-07" db="EMBL/GenBank/DDBJ databases">
        <authorList>
            <person name="El-Sayed N."/>
            <person name="Caler E."/>
            <person name="Inman J."/>
            <person name="Amedeo P."/>
            <person name="Hass B."/>
            <person name="Wortman J."/>
        </authorList>
    </citation>
    <scope>NUCLEOTIDE SEQUENCE [LARGE SCALE GENOMIC DNA]</scope>
    <source>
        <strain evidence="3">ATCC 50983 / TXsc</strain>
    </source>
</reference>
<dbReference type="InParanoid" id="C5LVW4"/>
<name>C5LVW4_PERM5</name>